<proteinExistence type="predicted"/>
<protein>
    <recommendedName>
        <fullName evidence="3">Transposase</fullName>
    </recommendedName>
</protein>
<dbReference type="RefSeq" id="WP_186999582.1">
    <property type="nucleotide sequence ID" value="NZ_JACRWH010000055.1"/>
</dbReference>
<sequence>MKRKCLMNEVDVIKVDPKNTSRIGKEKYTKIKGLSVHYCAAYVINRRGMGFVD</sequence>
<evidence type="ECO:0000313" key="2">
    <source>
        <dbReference type="Proteomes" id="UP000649075"/>
    </source>
</evidence>
<comment type="caution">
    <text evidence="1">The sequence shown here is derived from an EMBL/GenBank/DDBJ whole genome shotgun (WGS) entry which is preliminary data.</text>
</comment>
<accession>A0ABR7KJZ7</accession>
<reference evidence="1 2" key="1">
    <citation type="submission" date="2020-08" db="EMBL/GenBank/DDBJ databases">
        <authorList>
            <person name="Liu C."/>
            <person name="Sun Q."/>
        </authorList>
    </citation>
    <scope>NUCLEOTIDE SEQUENCE [LARGE SCALE GENOMIC DNA]</scope>
    <source>
        <strain evidence="1 2">L34</strain>
    </source>
</reference>
<gene>
    <name evidence="1" type="ORF">H8911_10195</name>
</gene>
<name>A0ABR7KJZ7_9FIRM</name>
<dbReference type="EMBL" id="JACRWH010000055">
    <property type="protein sequence ID" value="MBC6013071.1"/>
    <property type="molecule type" value="Genomic_DNA"/>
</dbReference>
<evidence type="ECO:0000313" key="1">
    <source>
        <dbReference type="EMBL" id="MBC6013071.1"/>
    </source>
</evidence>
<keyword evidence="2" id="KW-1185">Reference proteome</keyword>
<dbReference type="Proteomes" id="UP000649075">
    <property type="component" value="Unassembled WGS sequence"/>
</dbReference>
<organism evidence="1 2">
    <name type="scientific">Holdemanella hominis</name>
    <dbReference type="NCBI Taxonomy" id="2764327"/>
    <lineage>
        <taxon>Bacteria</taxon>
        <taxon>Bacillati</taxon>
        <taxon>Bacillota</taxon>
        <taxon>Erysipelotrichia</taxon>
        <taxon>Erysipelotrichales</taxon>
        <taxon>Erysipelotrichaceae</taxon>
        <taxon>Holdemanella</taxon>
    </lineage>
</organism>
<evidence type="ECO:0008006" key="3">
    <source>
        <dbReference type="Google" id="ProtNLM"/>
    </source>
</evidence>